<keyword evidence="3" id="KW-1185">Reference proteome</keyword>
<reference evidence="2" key="1">
    <citation type="submission" date="2018-11" db="EMBL/GenBank/DDBJ databases">
        <authorList>
            <consortium name="Pathogen Informatics"/>
        </authorList>
    </citation>
    <scope>NUCLEOTIDE SEQUENCE</scope>
</reference>
<proteinExistence type="predicted"/>
<evidence type="ECO:0000256" key="1">
    <source>
        <dbReference type="SAM" id="MobiDB-lite"/>
    </source>
</evidence>
<dbReference type="EMBL" id="CAAALY010095337">
    <property type="protein sequence ID" value="VEL28477.1"/>
    <property type="molecule type" value="Genomic_DNA"/>
</dbReference>
<feature type="region of interest" description="Disordered" evidence="1">
    <location>
        <begin position="40"/>
        <end position="74"/>
    </location>
</feature>
<dbReference type="Proteomes" id="UP000784294">
    <property type="component" value="Unassembled WGS sequence"/>
</dbReference>
<feature type="compositionally biased region" description="Basic and acidic residues" evidence="1">
    <location>
        <begin position="53"/>
        <end position="65"/>
    </location>
</feature>
<name>A0A448X5C8_9PLAT</name>
<comment type="caution">
    <text evidence="2">The sequence shown here is derived from an EMBL/GenBank/DDBJ whole genome shotgun (WGS) entry which is preliminary data.</text>
</comment>
<dbReference type="AlphaFoldDB" id="A0A448X5C8"/>
<evidence type="ECO:0000313" key="2">
    <source>
        <dbReference type="EMBL" id="VEL28477.1"/>
    </source>
</evidence>
<organism evidence="2 3">
    <name type="scientific">Protopolystoma xenopodis</name>
    <dbReference type="NCBI Taxonomy" id="117903"/>
    <lineage>
        <taxon>Eukaryota</taxon>
        <taxon>Metazoa</taxon>
        <taxon>Spiralia</taxon>
        <taxon>Lophotrochozoa</taxon>
        <taxon>Platyhelminthes</taxon>
        <taxon>Monogenea</taxon>
        <taxon>Polyopisthocotylea</taxon>
        <taxon>Polystomatidea</taxon>
        <taxon>Polystomatidae</taxon>
        <taxon>Protopolystoma</taxon>
    </lineage>
</organism>
<gene>
    <name evidence="2" type="ORF">PXEA_LOCUS21917</name>
</gene>
<evidence type="ECO:0000313" key="3">
    <source>
        <dbReference type="Proteomes" id="UP000784294"/>
    </source>
</evidence>
<sequence length="127" mass="14392">MTSSVFEPGRLISDPPILQRQQTIAGPKRRIRVHQCRDIDTTLVGQSNNDPEENLHKKSLARPEVRSSGVRRPTRSFTVGATHRLSGQGLSEEIASLIRTRTAQIRRELEKEMKTSVENLPLQDKVR</sequence>
<protein>
    <submittedName>
        <fullName evidence="2">Uncharacterized protein</fullName>
    </submittedName>
</protein>
<accession>A0A448X5C8</accession>